<dbReference type="InterPro" id="IPR024370">
    <property type="entry name" value="PBP_domain"/>
</dbReference>
<evidence type="ECO:0000256" key="2">
    <source>
        <dbReference type="SAM" id="Phobius"/>
    </source>
</evidence>
<proteinExistence type="predicted"/>
<dbReference type="InterPro" id="IPR050811">
    <property type="entry name" value="Phosphate_ABC_transporter"/>
</dbReference>
<feature type="domain" description="PBP" evidence="3">
    <location>
        <begin position="232"/>
        <end position="489"/>
    </location>
</feature>
<dbReference type="Gene3D" id="3.40.190.10">
    <property type="entry name" value="Periplasmic binding protein-like II"/>
    <property type="match status" value="2"/>
</dbReference>
<dbReference type="Proteomes" id="UP000603227">
    <property type="component" value="Unassembled WGS sequence"/>
</dbReference>
<name>A0A918ZCK0_9ACTN</name>
<dbReference type="PANTHER" id="PTHR30570:SF1">
    <property type="entry name" value="PHOSPHATE-BINDING PROTEIN PSTS"/>
    <property type="match status" value="1"/>
</dbReference>
<feature type="transmembrane region" description="Helical" evidence="2">
    <location>
        <begin position="12"/>
        <end position="32"/>
    </location>
</feature>
<dbReference type="Pfam" id="PF12849">
    <property type="entry name" value="PBP_like_2"/>
    <property type="match status" value="1"/>
</dbReference>
<comment type="caution">
    <text evidence="4">The sequence shown here is derived from an EMBL/GenBank/DDBJ whole genome shotgun (WGS) entry which is preliminary data.</text>
</comment>
<dbReference type="PANTHER" id="PTHR30570">
    <property type="entry name" value="PERIPLASMIC PHOSPHATE BINDING COMPONENT OF PHOSPHATE ABC TRANSPORTER"/>
    <property type="match status" value="1"/>
</dbReference>
<accession>A0A918ZCK0</accession>
<gene>
    <name evidence="4" type="ORF">GCM10017771_66060</name>
</gene>
<keyword evidence="5" id="KW-1185">Reference proteome</keyword>
<reference evidence="4" key="2">
    <citation type="submission" date="2020-09" db="EMBL/GenBank/DDBJ databases">
        <authorList>
            <person name="Sun Q."/>
            <person name="Zhou Y."/>
        </authorList>
    </citation>
    <scope>NUCLEOTIDE SEQUENCE</scope>
    <source>
        <strain evidence="4">CGMCC 4.7403</strain>
    </source>
</reference>
<dbReference type="EMBL" id="BNAT01000029">
    <property type="protein sequence ID" value="GHE45586.1"/>
    <property type="molecule type" value="Genomic_DNA"/>
</dbReference>
<dbReference type="SUPFAM" id="SSF53850">
    <property type="entry name" value="Periplasmic binding protein-like II"/>
    <property type="match status" value="1"/>
</dbReference>
<evidence type="ECO:0000313" key="5">
    <source>
        <dbReference type="Proteomes" id="UP000603227"/>
    </source>
</evidence>
<keyword evidence="2" id="KW-0472">Membrane</keyword>
<dbReference type="AlphaFoldDB" id="A0A918ZCK0"/>
<dbReference type="RefSeq" id="WP_229914185.1">
    <property type="nucleotide sequence ID" value="NZ_BNAT01000029.1"/>
</dbReference>
<reference evidence="4" key="1">
    <citation type="journal article" date="2014" name="Int. J. Syst. Evol. Microbiol.">
        <title>Complete genome sequence of Corynebacterium casei LMG S-19264T (=DSM 44701T), isolated from a smear-ripened cheese.</title>
        <authorList>
            <consortium name="US DOE Joint Genome Institute (JGI-PGF)"/>
            <person name="Walter F."/>
            <person name="Albersmeier A."/>
            <person name="Kalinowski J."/>
            <person name="Ruckert C."/>
        </authorList>
    </citation>
    <scope>NUCLEOTIDE SEQUENCE</scope>
    <source>
        <strain evidence="4">CGMCC 4.7403</strain>
    </source>
</reference>
<keyword evidence="1" id="KW-0732">Signal</keyword>
<protein>
    <submittedName>
        <fullName evidence="4">Phosphate-binding protein</fullName>
    </submittedName>
</protein>
<evidence type="ECO:0000256" key="1">
    <source>
        <dbReference type="ARBA" id="ARBA00022729"/>
    </source>
</evidence>
<evidence type="ECO:0000313" key="4">
    <source>
        <dbReference type="EMBL" id="GHE45586.1"/>
    </source>
</evidence>
<organism evidence="4 5">
    <name type="scientific">Streptomyces capitiformicae</name>
    <dbReference type="NCBI Taxonomy" id="2014920"/>
    <lineage>
        <taxon>Bacteria</taxon>
        <taxon>Bacillati</taxon>
        <taxon>Actinomycetota</taxon>
        <taxon>Actinomycetes</taxon>
        <taxon>Kitasatosporales</taxon>
        <taxon>Streptomycetaceae</taxon>
        <taxon>Streptomyces</taxon>
    </lineage>
</organism>
<keyword evidence="2" id="KW-0812">Transmembrane</keyword>
<keyword evidence="2" id="KW-1133">Transmembrane helix</keyword>
<feature type="transmembrane region" description="Helical" evidence="2">
    <location>
        <begin position="205"/>
        <end position="223"/>
    </location>
</feature>
<sequence>MVSVQEWLSAENVVAVGTAVVGVVASAMMVWYERRVPRRKRIGYRVQMDNPIGHDVRSGRANVRLGLFDEGPDMADATLVLLRVENDGSQSIADNDYTGRELHGLTAVFSGRVIRGVSVTQPPGTDHLMDHFTPSAGFGYRDGVLRIPRVPLNRGDHFKLLVLLSGGDVDSPIRLIGGILDGEVHPNRSATPDEKPPLFSRAARLITVLLTLCVIALAAIIVVRVDTPPPIECATGELTLTGSTAFAPVLRGLAEEYEKDCAGAEIKVDARGSSAGVGELAALGAAQAKKGSPAVIAFSDGPSTSADPELVGHRVALSVFTLVVNDGIRPRGASLTLDDVRRIYRGEITRWRQLDASLPDIPVVLVSRDADSGTRQVFQRTVLDGWEQVASTSLDCRRDDLSAASVTRCELDSTEQVLAKVADTPGAIGYSELTLATSRAGLHALALDGHEASVETLEKGDDTYPYYGAEYAYTYRRPPANSLADSFLAHIRRGTAQSVIRRHGHVPCETATGARLCDERARNDERG</sequence>
<evidence type="ECO:0000259" key="3">
    <source>
        <dbReference type="Pfam" id="PF12849"/>
    </source>
</evidence>